<dbReference type="AlphaFoldDB" id="A0A562ITY8"/>
<dbReference type="RefSeq" id="WP_153361782.1">
    <property type="nucleotide sequence ID" value="NZ_JABGDC010000167.1"/>
</dbReference>
<dbReference type="EMBL" id="VLKF01000001">
    <property type="protein sequence ID" value="TWH74135.1"/>
    <property type="molecule type" value="Genomic_DNA"/>
</dbReference>
<accession>A0A562ITY8</accession>
<organism evidence="2 3">
    <name type="scientific">Modestobacter roseus</name>
    <dbReference type="NCBI Taxonomy" id="1181884"/>
    <lineage>
        <taxon>Bacteria</taxon>
        <taxon>Bacillati</taxon>
        <taxon>Actinomycetota</taxon>
        <taxon>Actinomycetes</taxon>
        <taxon>Geodermatophilales</taxon>
        <taxon>Geodermatophilaceae</taxon>
        <taxon>Modestobacter</taxon>
    </lineage>
</organism>
<dbReference type="Proteomes" id="UP000321490">
    <property type="component" value="Unassembled WGS sequence"/>
</dbReference>
<feature type="transmembrane region" description="Helical" evidence="1">
    <location>
        <begin position="91"/>
        <end position="124"/>
    </location>
</feature>
<keyword evidence="1" id="KW-1133">Transmembrane helix</keyword>
<keyword evidence="1" id="KW-0812">Transmembrane</keyword>
<feature type="transmembrane region" description="Helical" evidence="1">
    <location>
        <begin position="58"/>
        <end position="79"/>
    </location>
</feature>
<evidence type="ECO:0000313" key="2">
    <source>
        <dbReference type="EMBL" id="TWH74135.1"/>
    </source>
</evidence>
<proteinExistence type="predicted"/>
<keyword evidence="3" id="KW-1185">Reference proteome</keyword>
<feature type="transmembrane region" description="Helical" evidence="1">
    <location>
        <begin position="35"/>
        <end position="51"/>
    </location>
</feature>
<evidence type="ECO:0000256" key="1">
    <source>
        <dbReference type="SAM" id="Phobius"/>
    </source>
</evidence>
<reference evidence="2 3" key="1">
    <citation type="submission" date="2019-07" db="EMBL/GenBank/DDBJ databases">
        <title>R&amp;d 2014.</title>
        <authorList>
            <person name="Klenk H.-P."/>
        </authorList>
    </citation>
    <scope>NUCLEOTIDE SEQUENCE [LARGE SCALE GENOMIC DNA]</scope>
    <source>
        <strain evidence="2 3">DSM 45764</strain>
    </source>
</reference>
<keyword evidence="1" id="KW-0472">Membrane</keyword>
<protein>
    <submittedName>
        <fullName evidence="2">Uncharacterized protein</fullName>
    </submittedName>
</protein>
<evidence type="ECO:0000313" key="3">
    <source>
        <dbReference type="Proteomes" id="UP000321490"/>
    </source>
</evidence>
<sequence>MLALIAVVVVTVVLAAGVAAVPAARRSDGRTADVLRWVAPLLAALGGAVLIRDTWLDATPFVYAALGLPVVVLLVPVLLARSRWVRLASTAAATAVLAWAVVWGLGGGLVLLPAVIVEFVAAALTPWRRTLAAR</sequence>
<comment type="caution">
    <text evidence="2">The sequence shown here is derived from an EMBL/GenBank/DDBJ whole genome shotgun (WGS) entry which is preliminary data.</text>
</comment>
<gene>
    <name evidence="2" type="ORF">JD78_02670</name>
</gene>
<name>A0A562ITY8_9ACTN</name>